<comment type="caution">
    <text evidence="2">The sequence shown here is derived from an EMBL/GenBank/DDBJ whole genome shotgun (WGS) entry which is preliminary data.</text>
</comment>
<dbReference type="EMBL" id="JFKC01000047">
    <property type="protein sequence ID" value="OSQ42468.1"/>
    <property type="molecule type" value="Genomic_DNA"/>
</dbReference>
<dbReference type="RefSeq" id="WP_085641624.1">
    <property type="nucleotide sequence ID" value="NZ_JFKC01000047.1"/>
</dbReference>
<dbReference type="CDD" id="cd02065">
    <property type="entry name" value="B12-binding_like"/>
    <property type="match status" value="1"/>
</dbReference>
<feature type="domain" description="B12-binding" evidence="1">
    <location>
        <begin position="132"/>
        <end position="251"/>
    </location>
</feature>
<dbReference type="Proteomes" id="UP000193926">
    <property type="component" value="Unassembled WGS sequence"/>
</dbReference>
<dbReference type="Pfam" id="PF02310">
    <property type="entry name" value="B12-binding"/>
    <property type="match status" value="1"/>
</dbReference>
<reference evidence="2 3" key="1">
    <citation type="submission" date="2014-03" db="EMBL/GenBank/DDBJ databases">
        <title>The draft genome sequence of Marivita geojedonensis KCTC 23882.</title>
        <authorList>
            <person name="Lai Q."/>
            <person name="Shao Z."/>
        </authorList>
    </citation>
    <scope>NUCLEOTIDE SEQUENCE [LARGE SCALE GENOMIC DNA]</scope>
    <source>
        <strain evidence="2 3">DPG-138</strain>
    </source>
</reference>
<gene>
    <name evidence="2" type="ORF">MGEO_20500</name>
</gene>
<dbReference type="InterPro" id="IPR036724">
    <property type="entry name" value="Cobalamin-bd_sf"/>
</dbReference>
<organism evidence="2 3">
    <name type="scientific">Marivita geojedonensis</name>
    <dbReference type="NCBI Taxonomy" id="1123756"/>
    <lineage>
        <taxon>Bacteria</taxon>
        <taxon>Pseudomonadati</taxon>
        <taxon>Pseudomonadota</taxon>
        <taxon>Alphaproteobacteria</taxon>
        <taxon>Rhodobacterales</taxon>
        <taxon>Roseobacteraceae</taxon>
        <taxon>Marivita</taxon>
    </lineage>
</organism>
<dbReference type="GO" id="GO:0046872">
    <property type="term" value="F:metal ion binding"/>
    <property type="evidence" value="ECO:0007669"/>
    <property type="project" value="InterPro"/>
</dbReference>
<dbReference type="InterPro" id="IPR006158">
    <property type="entry name" value="Cobalamin-bd"/>
</dbReference>
<evidence type="ECO:0000313" key="3">
    <source>
        <dbReference type="Proteomes" id="UP000193926"/>
    </source>
</evidence>
<evidence type="ECO:0000313" key="2">
    <source>
        <dbReference type="EMBL" id="OSQ42468.1"/>
    </source>
</evidence>
<sequence length="251" mass="27395">MDREAHHSKDDVDCQVSKETGIEAVARRTLKALVEGRKAKASVGVSYVRAFCTFLLSADEQSCLRLVAQLQERGASHDLIADQLIAEAARELGARWDKDELSFAEVSLGISTLLMVNAAVRSVSEPATITKNRRVMFATLPHQAHTLGIGLAAEVFRQRGWDISVHLRLPKPDIIDEVRRTEADLVGFTAGRKRSLDELIVVAAQIQSLPHSPRVMIGGIAAVSSVTQTNGMDDITIVESVEHALKLAEEL</sequence>
<dbReference type="SUPFAM" id="SSF52242">
    <property type="entry name" value="Cobalamin (vitamin B12)-binding domain"/>
    <property type="match status" value="1"/>
</dbReference>
<dbReference type="AlphaFoldDB" id="A0A1X4N8H6"/>
<dbReference type="GO" id="GO:0031419">
    <property type="term" value="F:cobalamin binding"/>
    <property type="evidence" value="ECO:0007669"/>
    <property type="project" value="InterPro"/>
</dbReference>
<evidence type="ECO:0000259" key="1">
    <source>
        <dbReference type="PROSITE" id="PS51332"/>
    </source>
</evidence>
<keyword evidence="3" id="KW-1185">Reference proteome</keyword>
<protein>
    <recommendedName>
        <fullName evidence="1">B12-binding domain-containing protein</fullName>
    </recommendedName>
</protein>
<name>A0A1X4N8H6_9RHOB</name>
<dbReference type="STRING" id="1123756.MGEO_20500"/>
<proteinExistence type="predicted"/>
<dbReference type="Gene3D" id="3.40.50.280">
    <property type="entry name" value="Cobalamin-binding domain"/>
    <property type="match status" value="1"/>
</dbReference>
<dbReference type="PROSITE" id="PS51332">
    <property type="entry name" value="B12_BINDING"/>
    <property type="match status" value="1"/>
</dbReference>
<dbReference type="OrthoDB" id="5498228at2"/>
<accession>A0A1X4N8H6</accession>